<evidence type="ECO:0000256" key="5">
    <source>
        <dbReference type="SAM" id="Phobius"/>
    </source>
</evidence>
<dbReference type="EMBL" id="JABCRE010000003">
    <property type="protein sequence ID" value="NMW32485.1"/>
    <property type="molecule type" value="Genomic_DNA"/>
</dbReference>
<evidence type="ECO:0000313" key="6">
    <source>
        <dbReference type="EMBL" id="NMW32485.1"/>
    </source>
</evidence>
<sequence>MTKSRPSKPYKAPRKLYFPPLLQFLLCAIATYCLAANTLALAYQSAPIFWLSIPIALAGLLMVLISVRSFAKEETTVNPIAPEKAGRLVTTGPYRFTRNPMYLGMLLLLVAVALAIQNTTALGGPLLFMASITFLQIIPEERVLKENFGSAFAAYRRQTRRWL</sequence>
<dbReference type="PANTHER" id="PTHR43847">
    <property type="entry name" value="BLL3993 PROTEIN"/>
    <property type="match status" value="1"/>
</dbReference>
<keyword evidence="6" id="KW-0489">Methyltransferase</keyword>
<gene>
    <name evidence="6" type="ORF">HKD42_10470</name>
</gene>
<feature type="transmembrane region" description="Helical" evidence="5">
    <location>
        <begin position="100"/>
        <end position="116"/>
    </location>
</feature>
<keyword evidence="7" id="KW-1185">Reference proteome</keyword>
<keyword evidence="3 5" id="KW-1133">Transmembrane helix</keyword>
<protein>
    <submittedName>
        <fullName evidence="6">Isoprenylcysteine carboxylmethyltransferase family protein</fullName>
    </submittedName>
</protein>
<organism evidence="6 7">
    <name type="scientific">Pontixanthobacter rizhaonensis</name>
    <dbReference type="NCBI Taxonomy" id="2730337"/>
    <lineage>
        <taxon>Bacteria</taxon>
        <taxon>Pseudomonadati</taxon>
        <taxon>Pseudomonadota</taxon>
        <taxon>Alphaproteobacteria</taxon>
        <taxon>Sphingomonadales</taxon>
        <taxon>Erythrobacteraceae</taxon>
        <taxon>Pontixanthobacter</taxon>
    </lineage>
</organism>
<evidence type="ECO:0000256" key="2">
    <source>
        <dbReference type="ARBA" id="ARBA00022692"/>
    </source>
</evidence>
<dbReference type="AlphaFoldDB" id="A0A848QQU5"/>
<dbReference type="PANTHER" id="PTHR43847:SF1">
    <property type="entry name" value="BLL3993 PROTEIN"/>
    <property type="match status" value="1"/>
</dbReference>
<feature type="transmembrane region" description="Helical" evidence="5">
    <location>
        <begin position="48"/>
        <end position="67"/>
    </location>
</feature>
<evidence type="ECO:0000313" key="7">
    <source>
        <dbReference type="Proteomes" id="UP000561181"/>
    </source>
</evidence>
<dbReference type="RefSeq" id="WP_170013122.1">
    <property type="nucleotide sequence ID" value="NZ_JABCRE010000003.1"/>
</dbReference>
<evidence type="ECO:0000256" key="3">
    <source>
        <dbReference type="ARBA" id="ARBA00022989"/>
    </source>
</evidence>
<proteinExistence type="predicted"/>
<dbReference type="Proteomes" id="UP000561181">
    <property type="component" value="Unassembled WGS sequence"/>
</dbReference>
<name>A0A848QQU5_9SPHN</name>
<keyword evidence="2 5" id="KW-0812">Transmembrane</keyword>
<comment type="caution">
    <text evidence="6">The sequence shown here is derived from an EMBL/GenBank/DDBJ whole genome shotgun (WGS) entry which is preliminary data.</text>
</comment>
<evidence type="ECO:0000256" key="1">
    <source>
        <dbReference type="ARBA" id="ARBA00004127"/>
    </source>
</evidence>
<dbReference type="Gene3D" id="1.20.120.1630">
    <property type="match status" value="1"/>
</dbReference>
<dbReference type="Pfam" id="PF04191">
    <property type="entry name" value="PEMT"/>
    <property type="match status" value="1"/>
</dbReference>
<accession>A0A848QQU5</accession>
<dbReference type="InterPro" id="IPR007318">
    <property type="entry name" value="Phopholipid_MeTrfase"/>
</dbReference>
<comment type="subcellular location">
    <subcellularLocation>
        <location evidence="1">Endomembrane system</location>
        <topology evidence="1">Multi-pass membrane protein</topology>
    </subcellularLocation>
</comment>
<dbReference type="GO" id="GO:0012505">
    <property type="term" value="C:endomembrane system"/>
    <property type="evidence" value="ECO:0007669"/>
    <property type="project" value="UniProtKB-SubCell"/>
</dbReference>
<feature type="transmembrane region" description="Helical" evidence="5">
    <location>
        <begin position="21"/>
        <end position="42"/>
    </location>
</feature>
<keyword evidence="6" id="KW-0808">Transferase</keyword>
<reference evidence="6 7" key="1">
    <citation type="submission" date="2020-04" db="EMBL/GenBank/DDBJ databases">
        <authorList>
            <person name="Liu A."/>
        </authorList>
    </citation>
    <scope>NUCLEOTIDE SEQUENCE [LARGE SCALE GENOMIC DNA]</scope>
    <source>
        <strain evidence="6 7">RZ02</strain>
    </source>
</reference>
<dbReference type="InterPro" id="IPR052527">
    <property type="entry name" value="Metal_cation-efflux_comp"/>
</dbReference>
<dbReference type="GO" id="GO:0032259">
    <property type="term" value="P:methylation"/>
    <property type="evidence" value="ECO:0007669"/>
    <property type="project" value="UniProtKB-KW"/>
</dbReference>
<keyword evidence="4 5" id="KW-0472">Membrane</keyword>
<evidence type="ECO:0000256" key="4">
    <source>
        <dbReference type="ARBA" id="ARBA00023136"/>
    </source>
</evidence>
<dbReference type="GO" id="GO:0008168">
    <property type="term" value="F:methyltransferase activity"/>
    <property type="evidence" value="ECO:0007669"/>
    <property type="project" value="UniProtKB-KW"/>
</dbReference>